<dbReference type="GO" id="GO:0000978">
    <property type="term" value="F:RNA polymerase II cis-regulatory region sequence-specific DNA binding"/>
    <property type="evidence" value="ECO:0007669"/>
    <property type="project" value="TreeGrafter"/>
</dbReference>
<comment type="caution">
    <text evidence="9">The sequence shown here is derived from an EMBL/GenBank/DDBJ whole genome shotgun (WGS) entry which is preliminary data.</text>
</comment>
<reference evidence="9" key="1">
    <citation type="journal article" date="2016" name="Insect Biochem. Mol. Biol.">
        <title>Multifaceted biological insights from a draft genome sequence of the tobacco hornworm moth, Manduca sexta.</title>
        <authorList>
            <person name="Kanost M.R."/>
            <person name="Arrese E.L."/>
            <person name="Cao X."/>
            <person name="Chen Y.R."/>
            <person name="Chellapilla S."/>
            <person name="Goldsmith M.R."/>
            <person name="Grosse-Wilde E."/>
            <person name="Heckel D.G."/>
            <person name="Herndon N."/>
            <person name="Jiang H."/>
            <person name="Papanicolaou A."/>
            <person name="Qu J."/>
            <person name="Soulages J.L."/>
            <person name="Vogel H."/>
            <person name="Walters J."/>
            <person name="Waterhouse R.M."/>
            <person name="Ahn S.J."/>
            <person name="Almeida F.C."/>
            <person name="An C."/>
            <person name="Aqrawi P."/>
            <person name="Bretschneider A."/>
            <person name="Bryant W.B."/>
            <person name="Bucks S."/>
            <person name="Chao H."/>
            <person name="Chevignon G."/>
            <person name="Christen J.M."/>
            <person name="Clarke D.F."/>
            <person name="Dittmer N.T."/>
            <person name="Ferguson L.C.F."/>
            <person name="Garavelou S."/>
            <person name="Gordon K.H.J."/>
            <person name="Gunaratna R.T."/>
            <person name="Han Y."/>
            <person name="Hauser F."/>
            <person name="He Y."/>
            <person name="Heidel-Fischer H."/>
            <person name="Hirsh A."/>
            <person name="Hu Y."/>
            <person name="Jiang H."/>
            <person name="Kalra D."/>
            <person name="Klinner C."/>
            <person name="Konig C."/>
            <person name="Kovar C."/>
            <person name="Kroll A.R."/>
            <person name="Kuwar S.S."/>
            <person name="Lee S.L."/>
            <person name="Lehman R."/>
            <person name="Li K."/>
            <person name="Li Z."/>
            <person name="Liang H."/>
            <person name="Lovelace S."/>
            <person name="Lu Z."/>
            <person name="Mansfield J.H."/>
            <person name="McCulloch K.J."/>
            <person name="Mathew T."/>
            <person name="Morton B."/>
            <person name="Muzny D.M."/>
            <person name="Neunemann D."/>
            <person name="Ongeri F."/>
            <person name="Pauchet Y."/>
            <person name="Pu L.L."/>
            <person name="Pyrousis I."/>
            <person name="Rao X.J."/>
            <person name="Redding A."/>
            <person name="Roesel C."/>
            <person name="Sanchez-Gracia A."/>
            <person name="Schaack S."/>
            <person name="Shukla A."/>
            <person name="Tetreau G."/>
            <person name="Wang Y."/>
            <person name="Xiong G.H."/>
            <person name="Traut W."/>
            <person name="Walsh T.K."/>
            <person name="Worley K.C."/>
            <person name="Wu D."/>
            <person name="Wu W."/>
            <person name="Wu Y.Q."/>
            <person name="Zhang X."/>
            <person name="Zou Z."/>
            <person name="Zucker H."/>
            <person name="Briscoe A.D."/>
            <person name="Burmester T."/>
            <person name="Clem R.J."/>
            <person name="Feyereisen R."/>
            <person name="Grimmelikhuijzen C.J.P."/>
            <person name="Hamodrakas S.J."/>
            <person name="Hansson B.S."/>
            <person name="Huguet E."/>
            <person name="Jermiin L.S."/>
            <person name="Lan Q."/>
            <person name="Lehman H.K."/>
            <person name="Lorenzen M."/>
            <person name="Merzendorfer H."/>
            <person name="Michalopoulos I."/>
            <person name="Morton D.B."/>
            <person name="Muthukrishnan S."/>
            <person name="Oakeshott J.G."/>
            <person name="Palmer W."/>
            <person name="Park Y."/>
            <person name="Passarelli A.L."/>
            <person name="Rozas J."/>
            <person name="Schwartz L.M."/>
            <person name="Smith W."/>
            <person name="Southgate A."/>
            <person name="Vilcinskas A."/>
            <person name="Vogt R."/>
            <person name="Wang P."/>
            <person name="Werren J."/>
            <person name="Yu X.Q."/>
            <person name="Zhou J.J."/>
            <person name="Brown S.J."/>
            <person name="Scherer S.E."/>
            <person name="Richards S."/>
            <person name="Blissard G.W."/>
        </authorList>
    </citation>
    <scope>NUCLEOTIDE SEQUENCE</scope>
</reference>
<evidence type="ECO:0000256" key="2">
    <source>
        <dbReference type="ARBA" id="ARBA00023125"/>
    </source>
</evidence>
<dbReference type="GO" id="GO:0007420">
    <property type="term" value="P:brain development"/>
    <property type="evidence" value="ECO:0007669"/>
    <property type="project" value="TreeGrafter"/>
</dbReference>
<dbReference type="Pfam" id="PF00046">
    <property type="entry name" value="Homeodomain"/>
    <property type="match status" value="1"/>
</dbReference>
<dbReference type="InterPro" id="IPR017970">
    <property type="entry name" value="Homeobox_CS"/>
</dbReference>
<evidence type="ECO:0000313" key="10">
    <source>
        <dbReference type="Proteomes" id="UP000791440"/>
    </source>
</evidence>
<evidence type="ECO:0000256" key="1">
    <source>
        <dbReference type="ARBA" id="ARBA00004123"/>
    </source>
</evidence>
<dbReference type="AlphaFoldDB" id="A0A922CPE5"/>
<sequence>MASYDINFGTLPAKIGVIENQHWSQDVDTNNTSQQRNDEIEQIKNGLLRERNTSAFAELFEDLHRYIQQEQNSFSAPNQSQDLTPVVQNESYQYCAPIQSIAQFPYNVHVQAANQIPPHRRNVVHHAHISFVPAVSGTLRTITKRKRKRTIFTTEQVEELEKYFSTKPYVTREDRQGLATRLNINDKAVKIWFQNRRLKGKRDQCQSPTLDELNPEACLDYLESQINEKTDQFGYVTLDDTMMGNLVNIIDSCLGNNFTDGVVEEPSNTCNSSTIYEPISPPDSTKEEENLLWQSHAPTKSLQTLLDFQNIS</sequence>
<evidence type="ECO:0000256" key="6">
    <source>
        <dbReference type="RuleBase" id="RU000682"/>
    </source>
</evidence>
<dbReference type="GO" id="GO:0030182">
    <property type="term" value="P:neuron differentiation"/>
    <property type="evidence" value="ECO:0007669"/>
    <property type="project" value="TreeGrafter"/>
</dbReference>
<organism evidence="9 10">
    <name type="scientific">Manduca sexta</name>
    <name type="common">Tobacco hawkmoth</name>
    <name type="synonym">Tobacco hornworm</name>
    <dbReference type="NCBI Taxonomy" id="7130"/>
    <lineage>
        <taxon>Eukaryota</taxon>
        <taxon>Metazoa</taxon>
        <taxon>Ecdysozoa</taxon>
        <taxon>Arthropoda</taxon>
        <taxon>Hexapoda</taxon>
        <taxon>Insecta</taxon>
        <taxon>Pterygota</taxon>
        <taxon>Neoptera</taxon>
        <taxon>Endopterygota</taxon>
        <taxon>Lepidoptera</taxon>
        <taxon>Glossata</taxon>
        <taxon>Ditrysia</taxon>
        <taxon>Bombycoidea</taxon>
        <taxon>Sphingidae</taxon>
        <taxon>Sphinginae</taxon>
        <taxon>Sphingini</taxon>
        <taxon>Manduca</taxon>
    </lineage>
</organism>
<feature type="DNA-binding region" description="Homeobox" evidence="5">
    <location>
        <begin position="145"/>
        <end position="204"/>
    </location>
</feature>
<accession>A0A922CPE5</accession>
<dbReference type="PROSITE" id="PS00027">
    <property type="entry name" value="HOMEOBOX_1"/>
    <property type="match status" value="1"/>
</dbReference>
<evidence type="ECO:0000256" key="7">
    <source>
        <dbReference type="SAM" id="MobiDB-lite"/>
    </source>
</evidence>
<gene>
    <name evidence="9" type="ORF">O3G_MSEX008116</name>
</gene>
<dbReference type="CDD" id="cd00086">
    <property type="entry name" value="homeodomain"/>
    <property type="match status" value="1"/>
</dbReference>
<dbReference type="PANTHER" id="PTHR24339:SF28">
    <property type="entry name" value="E5-RELATED"/>
    <property type="match status" value="1"/>
</dbReference>
<dbReference type="GO" id="GO:0000981">
    <property type="term" value="F:DNA-binding transcription factor activity, RNA polymerase II-specific"/>
    <property type="evidence" value="ECO:0007669"/>
    <property type="project" value="InterPro"/>
</dbReference>
<keyword evidence="3 5" id="KW-0371">Homeobox</keyword>
<feature type="domain" description="Homeobox" evidence="8">
    <location>
        <begin position="143"/>
        <end position="203"/>
    </location>
</feature>
<evidence type="ECO:0000256" key="4">
    <source>
        <dbReference type="ARBA" id="ARBA00023242"/>
    </source>
</evidence>
<dbReference type="SMART" id="SM00389">
    <property type="entry name" value="HOX"/>
    <property type="match status" value="1"/>
</dbReference>
<reference evidence="9" key="2">
    <citation type="submission" date="2020-12" db="EMBL/GenBank/DDBJ databases">
        <authorList>
            <person name="Kanost M."/>
        </authorList>
    </citation>
    <scope>NUCLEOTIDE SEQUENCE</scope>
</reference>
<dbReference type="GO" id="GO:0005634">
    <property type="term" value="C:nucleus"/>
    <property type="evidence" value="ECO:0007669"/>
    <property type="project" value="UniProtKB-SubCell"/>
</dbReference>
<dbReference type="InterPro" id="IPR050877">
    <property type="entry name" value="EMX-VAX-Noto_Homeobox_TFs"/>
</dbReference>
<keyword evidence="2 5" id="KW-0238">DNA-binding</keyword>
<evidence type="ECO:0000313" key="9">
    <source>
        <dbReference type="EMBL" id="KAG6453351.1"/>
    </source>
</evidence>
<feature type="region of interest" description="Disordered" evidence="7">
    <location>
        <begin position="267"/>
        <end position="288"/>
    </location>
</feature>
<proteinExistence type="predicted"/>
<evidence type="ECO:0000256" key="3">
    <source>
        <dbReference type="ARBA" id="ARBA00023155"/>
    </source>
</evidence>
<evidence type="ECO:0000259" key="8">
    <source>
        <dbReference type="PROSITE" id="PS50071"/>
    </source>
</evidence>
<dbReference type="Proteomes" id="UP000791440">
    <property type="component" value="Unassembled WGS sequence"/>
</dbReference>
<evidence type="ECO:0000256" key="5">
    <source>
        <dbReference type="PROSITE-ProRule" id="PRU00108"/>
    </source>
</evidence>
<dbReference type="PROSITE" id="PS50071">
    <property type="entry name" value="HOMEOBOX_2"/>
    <property type="match status" value="1"/>
</dbReference>
<dbReference type="EMBL" id="JH668442">
    <property type="protein sequence ID" value="KAG6453351.1"/>
    <property type="molecule type" value="Genomic_DNA"/>
</dbReference>
<protein>
    <recommendedName>
        <fullName evidence="8">Homeobox domain-containing protein</fullName>
    </recommendedName>
</protein>
<keyword evidence="10" id="KW-1185">Reference proteome</keyword>
<name>A0A922CPE5_MANSE</name>
<dbReference type="InterPro" id="IPR001356">
    <property type="entry name" value="HD"/>
</dbReference>
<keyword evidence="4 5" id="KW-0539">Nucleus</keyword>
<dbReference type="PANTHER" id="PTHR24339">
    <property type="entry name" value="HOMEOBOX PROTEIN EMX-RELATED"/>
    <property type="match status" value="1"/>
</dbReference>
<comment type="subcellular location">
    <subcellularLocation>
        <location evidence="1 5 6">Nucleus</location>
    </subcellularLocation>
</comment>